<evidence type="ECO:0008006" key="5">
    <source>
        <dbReference type="Google" id="ProtNLM"/>
    </source>
</evidence>
<protein>
    <recommendedName>
        <fullName evidence="5">DUF2975 domain-containing protein</fullName>
    </recommendedName>
</protein>
<evidence type="ECO:0000256" key="2">
    <source>
        <dbReference type="SAM" id="Phobius"/>
    </source>
</evidence>
<dbReference type="EMBL" id="JBHSFA010000011">
    <property type="protein sequence ID" value="MFC4544379.1"/>
    <property type="molecule type" value="Genomic_DNA"/>
</dbReference>
<evidence type="ECO:0000313" key="3">
    <source>
        <dbReference type="EMBL" id="MFC4544379.1"/>
    </source>
</evidence>
<feature type="transmembrane region" description="Helical" evidence="2">
    <location>
        <begin position="47"/>
        <end position="68"/>
    </location>
</feature>
<organism evidence="3 4">
    <name type="scientific">Halosolutus amylolyticus</name>
    <dbReference type="NCBI Taxonomy" id="2932267"/>
    <lineage>
        <taxon>Archaea</taxon>
        <taxon>Methanobacteriati</taxon>
        <taxon>Methanobacteriota</taxon>
        <taxon>Stenosarchaea group</taxon>
        <taxon>Halobacteria</taxon>
        <taxon>Halobacteriales</taxon>
        <taxon>Natrialbaceae</taxon>
        <taxon>Halosolutus</taxon>
    </lineage>
</organism>
<evidence type="ECO:0000256" key="1">
    <source>
        <dbReference type="SAM" id="MobiDB-lite"/>
    </source>
</evidence>
<keyword evidence="2" id="KW-0812">Transmembrane</keyword>
<proteinExistence type="predicted"/>
<comment type="caution">
    <text evidence="3">The sequence shown here is derived from an EMBL/GenBank/DDBJ whole genome shotgun (WGS) entry which is preliminary data.</text>
</comment>
<dbReference type="RefSeq" id="WP_250141113.1">
    <property type="nucleotide sequence ID" value="NZ_JALIQP010000003.1"/>
</dbReference>
<dbReference type="AlphaFoldDB" id="A0ABD5PWM5"/>
<feature type="transmembrane region" description="Helical" evidence="2">
    <location>
        <begin position="12"/>
        <end position="35"/>
    </location>
</feature>
<accession>A0ABD5PWM5</accession>
<feature type="transmembrane region" description="Helical" evidence="2">
    <location>
        <begin position="80"/>
        <end position="98"/>
    </location>
</feature>
<keyword evidence="2" id="KW-1133">Transmembrane helix</keyword>
<keyword evidence="4" id="KW-1185">Reference proteome</keyword>
<name>A0ABD5PWM5_9EURY</name>
<reference evidence="3 4" key="1">
    <citation type="journal article" date="2019" name="Int. J. Syst. Evol. Microbiol.">
        <title>The Global Catalogue of Microorganisms (GCM) 10K type strain sequencing project: providing services to taxonomists for standard genome sequencing and annotation.</title>
        <authorList>
            <consortium name="The Broad Institute Genomics Platform"/>
            <consortium name="The Broad Institute Genome Sequencing Center for Infectious Disease"/>
            <person name="Wu L."/>
            <person name="Ma J."/>
        </authorList>
    </citation>
    <scope>NUCLEOTIDE SEQUENCE [LARGE SCALE GENOMIC DNA]</scope>
    <source>
        <strain evidence="3 4">WLHS5</strain>
    </source>
</reference>
<dbReference type="Proteomes" id="UP001595898">
    <property type="component" value="Unassembled WGS sequence"/>
</dbReference>
<evidence type="ECO:0000313" key="4">
    <source>
        <dbReference type="Proteomes" id="UP001595898"/>
    </source>
</evidence>
<gene>
    <name evidence="3" type="ORF">ACFO5R_20835</name>
</gene>
<feature type="region of interest" description="Disordered" evidence="1">
    <location>
        <begin position="147"/>
        <end position="166"/>
    </location>
</feature>
<sequence length="166" mass="17050">MVVNTFRAVTRWMVLLSVAGIALGIVGYVAIEWTIQSIEAGGVAADFAPLVAVFVTLLVAPVLTAVIGLSEGRRATDRRVFLETAVGSLIGSVLYVIIAVTLTSRIMAAGAGPGLFDIVSIAGLIAITGVLTAIVGGAVVFAPDDEVDAPEQSQTTPLPKKTDSTN</sequence>
<feature type="transmembrane region" description="Helical" evidence="2">
    <location>
        <begin position="118"/>
        <end position="142"/>
    </location>
</feature>
<keyword evidence="2" id="KW-0472">Membrane</keyword>